<dbReference type="Gene3D" id="2.40.100.20">
    <property type="match status" value="1"/>
</dbReference>
<feature type="chain" id="PRO_5038425581" description="Cyclophilin-like domain-containing protein" evidence="2">
    <location>
        <begin position="27"/>
        <end position="178"/>
    </location>
</feature>
<dbReference type="EMBL" id="BNBE01000004">
    <property type="protein sequence ID" value="GHG29119.1"/>
    <property type="molecule type" value="Genomic_DNA"/>
</dbReference>
<feature type="compositionally biased region" description="Polar residues" evidence="1">
    <location>
        <begin position="45"/>
        <end position="61"/>
    </location>
</feature>
<dbReference type="AlphaFoldDB" id="A0A919BY87"/>
<dbReference type="InterPro" id="IPR006311">
    <property type="entry name" value="TAT_signal"/>
</dbReference>
<evidence type="ECO:0000256" key="1">
    <source>
        <dbReference type="SAM" id="MobiDB-lite"/>
    </source>
</evidence>
<feature type="compositionally biased region" description="Low complexity" evidence="1">
    <location>
        <begin position="35"/>
        <end position="44"/>
    </location>
</feature>
<dbReference type="PROSITE" id="PS51318">
    <property type="entry name" value="TAT"/>
    <property type="match status" value="1"/>
</dbReference>
<sequence length="178" mass="18270">MNCAARRRLLRAAPAAVLLLAVTACAGDAQEAIPAAPSSASASPGQQDTTAPTSSSPSEKSTAMDIRVTLDGRPVEAALNDSPAARDFAALLPLTLDLEDFHGVERVADLPRKLDTAGAPAPVAAQVGDIAYYAPWGNLALFYQDGPAPSADLLVLGHLDVSADQLGRATRITLEAAS</sequence>
<gene>
    <name evidence="4" type="ORF">GCM10017667_78190</name>
</gene>
<feature type="region of interest" description="Disordered" evidence="1">
    <location>
        <begin position="35"/>
        <end position="62"/>
    </location>
</feature>
<evidence type="ECO:0000259" key="3">
    <source>
        <dbReference type="Pfam" id="PF18050"/>
    </source>
</evidence>
<reference evidence="4" key="2">
    <citation type="submission" date="2020-09" db="EMBL/GenBank/DDBJ databases">
        <authorList>
            <person name="Sun Q."/>
            <person name="Ohkuma M."/>
        </authorList>
    </citation>
    <scope>NUCLEOTIDE SEQUENCE</scope>
    <source>
        <strain evidence="4">JCM 4122</strain>
    </source>
</reference>
<proteinExistence type="predicted"/>
<dbReference type="RefSeq" id="WP_190044851.1">
    <property type="nucleotide sequence ID" value="NZ_BNBE01000004.1"/>
</dbReference>
<keyword evidence="5" id="KW-1185">Reference proteome</keyword>
<feature type="signal peptide" evidence="2">
    <location>
        <begin position="1"/>
        <end position="26"/>
    </location>
</feature>
<evidence type="ECO:0000313" key="5">
    <source>
        <dbReference type="Proteomes" id="UP000632849"/>
    </source>
</evidence>
<keyword evidence="2" id="KW-0732">Signal</keyword>
<dbReference type="Pfam" id="PF18050">
    <property type="entry name" value="Cyclophil_like2"/>
    <property type="match status" value="1"/>
</dbReference>
<dbReference type="SUPFAM" id="SSF50891">
    <property type="entry name" value="Cyclophilin-like"/>
    <property type="match status" value="1"/>
</dbReference>
<dbReference type="Proteomes" id="UP000632849">
    <property type="component" value="Unassembled WGS sequence"/>
</dbReference>
<organism evidence="4 5">
    <name type="scientific">Streptomyces filamentosus</name>
    <name type="common">Streptomyces roseosporus</name>
    <dbReference type="NCBI Taxonomy" id="67294"/>
    <lineage>
        <taxon>Bacteria</taxon>
        <taxon>Bacillati</taxon>
        <taxon>Actinomycetota</taxon>
        <taxon>Actinomycetes</taxon>
        <taxon>Kitasatosporales</taxon>
        <taxon>Streptomycetaceae</taxon>
        <taxon>Streptomyces</taxon>
    </lineage>
</organism>
<feature type="domain" description="Cyclophilin-like" evidence="3">
    <location>
        <begin position="69"/>
        <end position="167"/>
    </location>
</feature>
<protein>
    <recommendedName>
        <fullName evidence="3">Cyclophilin-like domain-containing protein</fullName>
    </recommendedName>
</protein>
<comment type="caution">
    <text evidence="4">The sequence shown here is derived from an EMBL/GenBank/DDBJ whole genome shotgun (WGS) entry which is preliminary data.</text>
</comment>
<dbReference type="PROSITE" id="PS51257">
    <property type="entry name" value="PROKAR_LIPOPROTEIN"/>
    <property type="match status" value="1"/>
</dbReference>
<dbReference type="InterPro" id="IPR041183">
    <property type="entry name" value="Cyclophilin-like"/>
</dbReference>
<name>A0A919BY87_STRFL</name>
<evidence type="ECO:0000313" key="4">
    <source>
        <dbReference type="EMBL" id="GHG29119.1"/>
    </source>
</evidence>
<dbReference type="InterPro" id="IPR029000">
    <property type="entry name" value="Cyclophilin-like_dom_sf"/>
</dbReference>
<evidence type="ECO:0000256" key="2">
    <source>
        <dbReference type="SAM" id="SignalP"/>
    </source>
</evidence>
<reference evidence="4" key="1">
    <citation type="journal article" date="2014" name="Int. J. Syst. Evol. Microbiol.">
        <title>Complete genome sequence of Corynebacterium casei LMG S-19264T (=DSM 44701T), isolated from a smear-ripened cheese.</title>
        <authorList>
            <consortium name="US DOE Joint Genome Institute (JGI-PGF)"/>
            <person name="Walter F."/>
            <person name="Albersmeier A."/>
            <person name="Kalinowski J."/>
            <person name="Ruckert C."/>
        </authorList>
    </citation>
    <scope>NUCLEOTIDE SEQUENCE</scope>
    <source>
        <strain evidence="4">JCM 4122</strain>
    </source>
</reference>
<accession>A0A919BY87</accession>